<feature type="domain" description="GRF-type" evidence="7">
    <location>
        <begin position="43"/>
        <end position="83"/>
    </location>
</feature>
<feature type="region of interest" description="Disordered" evidence="5">
    <location>
        <begin position="1"/>
        <end position="36"/>
    </location>
</feature>
<dbReference type="PANTHER" id="PTHR33680">
    <property type="entry name" value="OS07G0190500 PROTEIN"/>
    <property type="match status" value="1"/>
</dbReference>
<gene>
    <name evidence="8" type="ORF">KUF71_005010</name>
</gene>
<reference evidence="8" key="2">
    <citation type="journal article" date="2023" name="BMC Genomics">
        <title>Pest status, molecular evolution, and epigenetic factors derived from the genome assembly of Frankliniella fusca, a thysanopteran phytovirus vector.</title>
        <authorList>
            <person name="Catto M.A."/>
            <person name="Labadie P.E."/>
            <person name="Jacobson A.L."/>
            <person name="Kennedy G.G."/>
            <person name="Srinivasan R."/>
            <person name="Hunt B.G."/>
        </authorList>
    </citation>
    <scope>NUCLEOTIDE SEQUENCE</scope>
    <source>
        <strain evidence="8">PL_HMW_Pooled</strain>
    </source>
</reference>
<name>A0AAE1LRU9_9NEOP</name>
<dbReference type="GO" id="GO:0003676">
    <property type="term" value="F:nucleic acid binding"/>
    <property type="evidence" value="ECO:0007669"/>
    <property type="project" value="InterPro"/>
</dbReference>
<proteinExistence type="predicted"/>
<evidence type="ECO:0000256" key="2">
    <source>
        <dbReference type="ARBA" id="ARBA00022771"/>
    </source>
</evidence>
<evidence type="ECO:0000256" key="4">
    <source>
        <dbReference type="PROSITE-ProRule" id="PRU00047"/>
    </source>
</evidence>
<dbReference type="PANTHER" id="PTHR33680:SF1">
    <property type="entry name" value="OS05G0489500 PROTEIN"/>
    <property type="match status" value="1"/>
</dbReference>
<organism evidence="8 9">
    <name type="scientific">Frankliniella fusca</name>
    <dbReference type="NCBI Taxonomy" id="407009"/>
    <lineage>
        <taxon>Eukaryota</taxon>
        <taxon>Metazoa</taxon>
        <taxon>Ecdysozoa</taxon>
        <taxon>Arthropoda</taxon>
        <taxon>Hexapoda</taxon>
        <taxon>Insecta</taxon>
        <taxon>Pterygota</taxon>
        <taxon>Neoptera</taxon>
        <taxon>Paraneoptera</taxon>
        <taxon>Thysanoptera</taxon>
        <taxon>Terebrantia</taxon>
        <taxon>Thripoidea</taxon>
        <taxon>Thripidae</taxon>
        <taxon>Frankliniella</taxon>
    </lineage>
</organism>
<evidence type="ECO:0000256" key="5">
    <source>
        <dbReference type="SAM" id="MobiDB-lite"/>
    </source>
</evidence>
<evidence type="ECO:0000259" key="7">
    <source>
        <dbReference type="PROSITE" id="PS51999"/>
    </source>
</evidence>
<dbReference type="PROSITE" id="PS50158">
    <property type="entry name" value="ZF_CCHC"/>
    <property type="match status" value="1"/>
</dbReference>
<keyword evidence="1" id="KW-0479">Metal-binding</keyword>
<keyword evidence="3" id="KW-0862">Zinc</keyword>
<feature type="region of interest" description="Disordered" evidence="5">
    <location>
        <begin position="158"/>
        <end position="238"/>
    </location>
</feature>
<comment type="caution">
    <text evidence="8">The sequence shown here is derived from an EMBL/GenBank/DDBJ whole genome shotgun (WGS) entry which is preliminary data.</text>
</comment>
<dbReference type="PROSITE" id="PS51999">
    <property type="entry name" value="ZF_GRF"/>
    <property type="match status" value="2"/>
</dbReference>
<feature type="domain" description="GRF-type" evidence="7">
    <location>
        <begin position="120"/>
        <end position="162"/>
    </location>
</feature>
<feature type="domain" description="CCHC-type" evidence="6">
    <location>
        <begin position="220"/>
        <end position="237"/>
    </location>
</feature>
<feature type="compositionally biased region" description="Gly residues" evidence="5">
    <location>
        <begin position="162"/>
        <end position="191"/>
    </location>
</feature>
<keyword evidence="2 4" id="KW-0863">Zinc-finger</keyword>
<feature type="compositionally biased region" description="Gly residues" evidence="5">
    <location>
        <begin position="199"/>
        <end position="217"/>
    </location>
</feature>
<dbReference type="GO" id="GO:0008270">
    <property type="term" value="F:zinc ion binding"/>
    <property type="evidence" value="ECO:0007669"/>
    <property type="project" value="UniProtKB-KW"/>
</dbReference>
<dbReference type="Pfam" id="PF06839">
    <property type="entry name" value="Zn_ribbon_GRF"/>
    <property type="match status" value="2"/>
</dbReference>
<protein>
    <submittedName>
        <fullName evidence="8">DNA topoisomerase 3-alpha</fullName>
    </submittedName>
</protein>
<reference evidence="8" key="1">
    <citation type="submission" date="2021-07" db="EMBL/GenBank/DDBJ databases">
        <authorList>
            <person name="Catto M.A."/>
            <person name="Jacobson A."/>
            <person name="Kennedy G."/>
            <person name="Labadie P."/>
            <person name="Hunt B.G."/>
            <person name="Srinivasan R."/>
        </authorList>
    </citation>
    <scope>NUCLEOTIDE SEQUENCE</scope>
    <source>
        <strain evidence="8">PL_HMW_Pooled</strain>
        <tissue evidence="8">Head</tissue>
    </source>
</reference>
<evidence type="ECO:0000256" key="1">
    <source>
        <dbReference type="ARBA" id="ARBA00022723"/>
    </source>
</evidence>
<keyword evidence="9" id="KW-1185">Reference proteome</keyword>
<dbReference type="InterPro" id="IPR001878">
    <property type="entry name" value="Znf_CCHC"/>
</dbReference>
<dbReference type="EMBL" id="JAHWGI010001411">
    <property type="protein sequence ID" value="KAK3930276.1"/>
    <property type="molecule type" value="Genomic_DNA"/>
</dbReference>
<feature type="compositionally biased region" description="Low complexity" evidence="5">
    <location>
        <begin position="10"/>
        <end position="26"/>
    </location>
</feature>
<evidence type="ECO:0000313" key="8">
    <source>
        <dbReference type="EMBL" id="KAK3930276.1"/>
    </source>
</evidence>
<accession>A0AAE1LRU9</accession>
<evidence type="ECO:0000313" key="9">
    <source>
        <dbReference type="Proteomes" id="UP001219518"/>
    </source>
</evidence>
<dbReference type="Proteomes" id="UP001219518">
    <property type="component" value="Unassembled WGS sequence"/>
</dbReference>
<dbReference type="AlphaFoldDB" id="A0AAE1LRU9"/>
<evidence type="ECO:0000259" key="6">
    <source>
        <dbReference type="PROSITE" id="PS50158"/>
    </source>
</evidence>
<evidence type="ECO:0000256" key="3">
    <source>
        <dbReference type="ARBA" id="ARBA00022833"/>
    </source>
</evidence>
<sequence>MCLTVGFRNGPSTGPSGGRPTTTAPAIFQNRGSSAPADNSIVCKCNTDAIQLTVRKDGPNQGRPFYRCGNNGSCDFFMWADESNHPEPNSTRNQGPSRQTTFSDFSDFNNAADGSEEVTCQCGQPARRCTVQKDGPNKGREFHTCPKPRDSQCQFFQWVDGPQGGGRGRGGFGRGAPGRGAPGRGGSGRGGSNTNSKWSGGGAGGSGRGGNRTAGGGTKRKCGACGQEGHTRPKCPNT</sequence>
<dbReference type="InterPro" id="IPR010666">
    <property type="entry name" value="Znf_GRF"/>
</dbReference>